<feature type="region of interest" description="Disordered" evidence="1">
    <location>
        <begin position="225"/>
        <end position="259"/>
    </location>
</feature>
<proteinExistence type="predicted"/>
<feature type="domain" description="GYF" evidence="2">
    <location>
        <begin position="367"/>
        <end position="427"/>
    </location>
</feature>
<evidence type="ECO:0000313" key="3">
    <source>
        <dbReference type="Proteomes" id="UP000887565"/>
    </source>
</evidence>
<dbReference type="InterPro" id="IPR035445">
    <property type="entry name" value="GYF-like_dom_sf"/>
</dbReference>
<dbReference type="AlphaFoldDB" id="A0A915KHM6"/>
<protein>
    <submittedName>
        <fullName evidence="4">GYF domain-containing protein</fullName>
    </submittedName>
</protein>
<dbReference type="FunFam" id="3.30.1490.40:FF:000005">
    <property type="entry name" value="CD2 antigen cytoplasmic tail-binding protein 2"/>
    <property type="match status" value="1"/>
</dbReference>
<feature type="region of interest" description="Disordered" evidence="1">
    <location>
        <begin position="1"/>
        <end position="118"/>
    </location>
</feature>
<feature type="compositionally biased region" description="Basic and acidic residues" evidence="1">
    <location>
        <begin position="89"/>
        <end position="100"/>
    </location>
</feature>
<dbReference type="GO" id="GO:0005682">
    <property type="term" value="C:U5 snRNP"/>
    <property type="evidence" value="ECO:0007669"/>
    <property type="project" value="InterPro"/>
</dbReference>
<dbReference type="Proteomes" id="UP000887565">
    <property type="component" value="Unplaced"/>
</dbReference>
<dbReference type="WBParaSite" id="nRc.2.0.1.t38338-RA">
    <property type="protein sequence ID" value="nRc.2.0.1.t38338-RA"/>
    <property type="gene ID" value="nRc.2.0.1.g38338"/>
</dbReference>
<dbReference type="Pfam" id="PF02213">
    <property type="entry name" value="GYF"/>
    <property type="match status" value="1"/>
</dbReference>
<feature type="compositionally biased region" description="Basic and acidic residues" evidence="1">
    <location>
        <begin position="225"/>
        <end position="244"/>
    </location>
</feature>
<dbReference type="Gene3D" id="3.30.1490.40">
    <property type="match status" value="1"/>
</dbReference>
<dbReference type="PANTHER" id="PTHR13138">
    <property type="entry name" value="PROTEIN LIN1"/>
    <property type="match status" value="1"/>
</dbReference>
<evidence type="ECO:0000313" key="4">
    <source>
        <dbReference type="WBParaSite" id="nRc.2.0.1.t38338-RA"/>
    </source>
</evidence>
<reference evidence="4" key="1">
    <citation type="submission" date="2022-11" db="UniProtKB">
        <authorList>
            <consortium name="WormBaseParasite"/>
        </authorList>
    </citation>
    <scope>IDENTIFICATION</scope>
</reference>
<accession>A0A915KHM6</accession>
<dbReference type="InterPro" id="IPR003169">
    <property type="entry name" value="GYF"/>
</dbReference>
<feature type="compositionally biased region" description="Polar residues" evidence="1">
    <location>
        <begin position="36"/>
        <end position="50"/>
    </location>
</feature>
<sequence length="430" mass="49565">MSKKRKNVRFAEQNVDDEPSDKELLAISAKRRLGDQTIQNADGGAASSSYDDIGPQKNCPSYDGRDDEEFPKTHPSNKHTLDSDEEDESVKAKNAERLDVDDVEGQEESTIDFDRQTKITPFNMKEEMEEGYYDTEGNFVFEKKKGKEIKDAWLDNIDWTTVKGDAGNLWQEPDEKNDVDNQESELSSQIVDKFQIYQQILTFMKPNETVTRSLKRLGSGKSASEVRKERWRQKKEQAKLEKEVSSNGNTTDLSSPNEMKNTQISTLDQNPVVVLTSLVDQLVSEGEFEVYGWTFEKFSFILEKEQKRLETVERLNSKETVADKSKNDDDALDMFADNMDNQVLDRKASTEQKMKDDAKAENNEEDRIAWEYKLVNEPDAEIHGPYDSAQMQKWVDENYFKENGVWVRRVGQDGDGQFYSSKRIDFDLYV</sequence>
<keyword evidence="3" id="KW-1185">Reference proteome</keyword>
<name>A0A915KHM6_ROMCU</name>
<dbReference type="OMA" id="GENTNFY"/>
<evidence type="ECO:0000259" key="2">
    <source>
        <dbReference type="PROSITE" id="PS50829"/>
    </source>
</evidence>
<dbReference type="InterPro" id="IPR039905">
    <property type="entry name" value="CD2BP2/Lin1"/>
</dbReference>
<dbReference type="PROSITE" id="PS50829">
    <property type="entry name" value="GYF"/>
    <property type="match status" value="1"/>
</dbReference>
<dbReference type="SMART" id="SM00444">
    <property type="entry name" value="GYF"/>
    <property type="match status" value="1"/>
</dbReference>
<feature type="compositionally biased region" description="Polar residues" evidence="1">
    <location>
        <begin position="245"/>
        <end position="259"/>
    </location>
</feature>
<dbReference type="PANTHER" id="PTHR13138:SF3">
    <property type="entry name" value="CD2 ANTIGEN CYTOPLASMIC TAIL-BINDING PROTEIN 2"/>
    <property type="match status" value="1"/>
</dbReference>
<dbReference type="SUPFAM" id="SSF55277">
    <property type="entry name" value="GYF domain"/>
    <property type="match status" value="1"/>
</dbReference>
<organism evidence="3 4">
    <name type="scientific">Romanomermis culicivorax</name>
    <name type="common">Nematode worm</name>
    <dbReference type="NCBI Taxonomy" id="13658"/>
    <lineage>
        <taxon>Eukaryota</taxon>
        <taxon>Metazoa</taxon>
        <taxon>Ecdysozoa</taxon>
        <taxon>Nematoda</taxon>
        <taxon>Enoplea</taxon>
        <taxon>Dorylaimia</taxon>
        <taxon>Mermithida</taxon>
        <taxon>Mermithoidea</taxon>
        <taxon>Mermithidae</taxon>
        <taxon>Romanomermis</taxon>
    </lineage>
</organism>
<feature type="compositionally biased region" description="Acidic residues" evidence="1">
    <location>
        <begin position="101"/>
        <end position="111"/>
    </location>
</feature>
<evidence type="ECO:0000256" key="1">
    <source>
        <dbReference type="SAM" id="MobiDB-lite"/>
    </source>
</evidence>